<name>A0A812UU00_9DINO</name>
<gene>
    <name evidence="1" type="ORF">SNAT2548_LOCUS33411</name>
</gene>
<proteinExistence type="predicted"/>
<dbReference type="AlphaFoldDB" id="A0A812UU00"/>
<sequence>MGPSMALNYEWRPFMAAVAAPDPTPAPTLAPVSLPRVARLLKAPLPSRCAAQTGPAADVDSWPRAPVAPDFGTEDHNALRTGLLQLRVRGQCPDLFGSSALRLPVVGPVLEIPVSQRNATHRADAVEDHVKAAVLPGQQCVLG</sequence>
<keyword evidence="2" id="KW-1185">Reference proteome</keyword>
<evidence type="ECO:0000313" key="1">
    <source>
        <dbReference type="EMBL" id="CAE7586113.1"/>
    </source>
</evidence>
<comment type="caution">
    <text evidence="1">The sequence shown here is derived from an EMBL/GenBank/DDBJ whole genome shotgun (WGS) entry which is preliminary data.</text>
</comment>
<dbReference type="EMBL" id="CAJNDS010002756">
    <property type="protein sequence ID" value="CAE7586113.1"/>
    <property type="molecule type" value="Genomic_DNA"/>
</dbReference>
<reference evidence="1" key="1">
    <citation type="submission" date="2021-02" db="EMBL/GenBank/DDBJ databases">
        <authorList>
            <person name="Dougan E. K."/>
            <person name="Rhodes N."/>
            <person name="Thang M."/>
            <person name="Chan C."/>
        </authorList>
    </citation>
    <scope>NUCLEOTIDE SEQUENCE</scope>
</reference>
<dbReference type="Proteomes" id="UP000604046">
    <property type="component" value="Unassembled WGS sequence"/>
</dbReference>
<organism evidence="1 2">
    <name type="scientific">Symbiodinium natans</name>
    <dbReference type="NCBI Taxonomy" id="878477"/>
    <lineage>
        <taxon>Eukaryota</taxon>
        <taxon>Sar</taxon>
        <taxon>Alveolata</taxon>
        <taxon>Dinophyceae</taxon>
        <taxon>Suessiales</taxon>
        <taxon>Symbiodiniaceae</taxon>
        <taxon>Symbiodinium</taxon>
    </lineage>
</organism>
<evidence type="ECO:0000313" key="2">
    <source>
        <dbReference type="Proteomes" id="UP000604046"/>
    </source>
</evidence>
<accession>A0A812UU00</accession>
<protein>
    <submittedName>
        <fullName evidence="1">Uncharacterized protein</fullName>
    </submittedName>
</protein>